<evidence type="ECO:0000313" key="3">
    <source>
        <dbReference type="EMBL" id="GAA4753302.1"/>
    </source>
</evidence>
<comment type="caution">
    <text evidence="3">The sequence shown here is derived from an EMBL/GenBank/DDBJ whole genome shotgun (WGS) entry which is preliminary data.</text>
</comment>
<dbReference type="RefSeq" id="WP_345529120.1">
    <property type="nucleotide sequence ID" value="NZ_BAABKN010000028.1"/>
</dbReference>
<dbReference type="PANTHER" id="PTHR42993:SF1">
    <property type="entry name" value="MAOC-LIKE DEHYDRATASE DOMAIN-CONTAINING PROTEIN"/>
    <property type="match status" value="1"/>
</dbReference>
<dbReference type="InterPro" id="IPR029069">
    <property type="entry name" value="HotDog_dom_sf"/>
</dbReference>
<reference evidence="4" key="1">
    <citation type="journal article" date="2019" name="Int. J. Syst. Evol. Microbiol.">
        <title>The Global Catalogue of Microorganisms (GCM) 10K type strain sequencing project: providing services to taxonomists for standard genome sequencing and annotation.</title>
        <authorList>
            <consortium name="The Broad Institute Genomics Platform"/>
            <consortium name="The Broad Institute Genome Sequencing Center for Infectious Disease"/>
            <person name="Wu L."/>
            <person name="Ma J."/>
        </authorList>
    </citation>
    <scope>NUCLEOTIDE SEQUENCE [LARGE SCALE GENOMIC DNA]</scope>
    <source>
        <strain evidence="4">JCM 18532</strain>
    </source>
</reference>
<evidence type="ECO:0000259" key="2">
    <source>
        <dbReference type="Pfam" id="PF01575"/>
    </source>
</evidence>
<dbReference type="InterPro" id="IPR039375">
    <property type="entry name" value="NodN-like"/>
</dbReference>
<gene>
    <name evidence="3" type="ORF">GCM10023350_43210</name>
</gene>
<dbReference type="Pfam" id="PF01575">
    <property type="entry name" value="MaoC_dehydratas"/>
    <property type="match status" value="1"/>
</dbReference>
<dbReference type="SUPFAM" id="SSF54637">
    <property type="entry name" value="Thioesterase/thiol ester dehydrase-isomerase"/>
    <property type="match status" value="1"/>
</dbReference>
<dbReference type="PANTHER" id="PTHR42993">
    <property type="entry name" value="MAOC-LIKE DEHYDRATASE DOMAIN-CONTAINING PROTEIN"/>
    <property type="match status" value="1"/>
</dbReference>
<dbReference type="Proteomes" id="UP001499882">
    <property type="component" value="Unassembled WGS sequence"/>
</dbReference>
<proteinExistence type="inferred from homology"/>
<sequence length="149" mass="16543">MRTFTGIDDVEASVGQHLGYTDWLEVTQADINLFADATHDHQWIHVDPERAKDGPYGATIAHGYWTLSLVPSFLYQLYAIEGLRMQVNYGSDRVRYPAPVRCGTRIRAGAEFTAFTRGSSHAQLTTTIIVEVEGETKPACVAEVLTRLA</sequence>
<protein>
    <submittedName>
        <fullName evidence="3">MaoC family dehydratase</fullName>
    </submittedName>
</protein>
<dbReference type="CDD" id="cd03450">
    <property type="entry name" value="NodN"/>
    <property type="match status" value="1"/>
</dbReference>
<feature type="domain" description="MaoC-like" evidence="2">
    <location>
        <begin position="11"/>
        <end position="130"/>
    </location>
</feature>
<name>A0ABP8ZDC4_9ACTN</name>
<dbReference type="InterPro" id="IPR002539">
    <property type="entry name" value="MaoC-like_dom"/>
</dbReference>
<evidence type="ECO:0000313" key="4">
    <source>
        <dbReference type="Proteomes" id="UP001499882"/>
    </source>
</evidence>
<dbReference type="EMBL" id="BAABKN010000028">
    <property type="protein sequence ID" value="GAA4753302.1"/>
    <property type="molecule type" value="Genomic_DNA"/>
</dbReference>
<evidence type="ECO:0000256" key="1">
    <source>
        <dbReference type="ARBA" id="ARBA00005254"/>
    </source>
</evidence>
<dbReference type="Gene3D" id="3.10.129.10">
    <property type="entry name" value="Hotdog Thioesterase"/>
    <property type="match status" value="1"/>
</dbReference>
<organism evidence="3 4">
    <name type="scientific">Nocardioides endophyticus</name>
    <dbReference type="NCBI Taxonomy" id="1353775"/>
    <lineage>
        <taxon>Bacteria</taxon>
        <taxon>Bacillati</taxon>
        <taxon>Actinomycetota</taxon>
        <taxon>Actinomycetes</taxon>
        <taxon>Propionibacteriales</taxon>
        <taxon>Nocardioidaceae</taxon>
        <taxon>Nocardioides</taxon>
    </lineage>
</organism>
<accession>A0ABP8ZDC4</accession>
<comment type="similarity">
    <text evidence="1">Belongs to the enoyl-CoA hydratase/isomerase family.</text>
</comment>
<keyword evidence="4" id="KW-1185">Reference proteome</keyword>